<evidence type="ECO:0000313" key="2">
    <source>
        <dbReference type="Proteomes" id="UP000001037"/>
    </source>
</evidence>
<dbReference type="Proteomes" id="UP000001037">
    <property type="component" value="Chromosome"/>
</dbReference>
<dbReference type="STRING" id="694429.Pyrfu_1495"/>
<accession>G0EHK0</accession>
<proteinExistence type="predicted"/>
<dbReference type="eggNOG" id="arCOG05934">
    <property type="taxonomic scope" value="Archaea"/>
</dbReference>
<sequence length="88" mass="10225">MALQWEPQWEELVIEKWGVKLKVKKDKVTGMYACPICGISDSAIYFFSIEDLLRHMLTHARRERIETIRVSIEEGEEGAKLEEIGEES</sequence>
<dbReference type="EMBL" id="CP002838">
    <property type="protein sequence ID" value="AEM39353.1"/>
    <property type="molecule type" value="Genomic_DNA"/>
</dbReference>
<dbReference type="HOGENOM" id="CLU_2461734_0_0_2"/>
<protein>
    <submittedName>
        <fullName evidence="1">Uncharacterized protein</fullName>
    </submittedName>
</protein>
<dbReference type="OrthoDB" id="33957at2157"/>
<organism evidence="1 2">
    <name type="scientific">Pyrolobus fumarii (strain DSM 11204 / 1A)</name>
    <dbReference type="NCBI Taxonomy" id="694429"/>
    <lineage>
        <taxon>Archaea</taxon>
        <taxon>Thermoproteota</taxon>
        <taxon>Thermoprotei</taxon>
        <taxon>Desulfurococcales</taxon>
        <taxon>Pyrodictiaceae</taxon>
        <taxon>Pyrolobus</taxon>
    </lineage>
</organism>
<gene>
    <name evidence="1" type="ordered locus">Pyrfu_1495</name>
</gene>
<dbReference type="AlphaFoldDB" id="G0EHK0"/>
<keyword evidence="2" id="KW-1185">Reference proteome</keyword>
<dbReference type="InParanoid" id="G0EHK0"/>
<dbReference type="GeneID" id="11138682"/>
<dbReference type="KEGG" id="pfm:Pyrfu_1495"/>
<reference evidence="1 2" key="1">
    <citation type="journal article" date="2011" name="Stand. Genomic Sci.">
        <title>Complete genome sequence of the hyperthermophilic chemolithoautotroph Pyrolobus fumarii type strain (1A).</title>
        <authorList>
            <person name="Anderson I."/>
            <person name="Goker M."/>
            <person name="Nolan M."/>
            <person name="Lucas S."/>
            <person name="Hammon N."/>
            <person name="Deshpande S."/>
            <person name="Cheng J.F."/>
            <person name="Tapia R."/>
            <person name="Han C."/>
            <person name="Goodwin L."/>
            <person name="Pitluck S."/>
            <person name="Huntemann M."/>
            <person name="Liolios K."/>
            <person name="Ivanova N."/>
            <person name="Pagani I."/>
            <person name="Mavromatis K."/>
            <person name="Ovchinikova G."/>
            <person name="Pati A."/>
            <person name="Chen A."/>
            <person name="Palaniappan K."/>
            <person name="Land M."/>
            <person name="Hauser L."/>
            <person name="Brambilla E.M."/>
            <person name="Huber H."/>
            <person name="Yasawong M."/>
            <person name="Rohde M."/>
            <person name="Spring S."/>
            <person name="Abt B."/>
            <person name="Sikorski J."/>
            <person name="Wirth R."/>
            <person name="Detter J.C."/>
            <person name="Woyke T."/>
            <person name="Bristow J."/>
            <person name="Eisen J.A."/>
            <person name="Markowitz V."/>
            <person name="Hugenholtz P."/>
            <person name="Kyrpides N.C."/>
            <person name="Klenk H.P."/>
            <person name="Lapidus A."/>
        </authorList>
    </citation>
    <scope>NUCLEOTIDE SEQUENCE [LARGE SCALE GENOMIC DNA]</scope>
    <source>
        <strain evidence="2">DSM 11204 / 1A</strain>
    </source>
</reference>
<evidence type="ECO:0000313" key="1">
    <source>
        <dbReference type="EMBL" id="AEM39353.1"/>
    </source>
</evidence>
<name>G0EHK0_PYRF1</name>
<dbReference type="RefSeq" id="WP_014027030.1">
    <property type="nucleotide sequence ID" value="NC_015931.1"/>
</dbReference>